<sequence length="157" mass="16592">MTTRVEISAPQLPEPLRPLLEAYKAAQREAADAHNRLRVAAIPQKHALQAPADEASRKAGEAHVALLEATRERPLEMRQYSHAQFAAAVERAREHLAAAERELRAAAGHAAVHGSVRDGKPCVNTERGGSAAGLTAAMFAVGLVQEAAGALPDAIDS</sequence>
<comment type="caution">
    <text evidence="2">The sequence shown here is derived from an EMBL/GenBank/DDBJ whole genome shotgun (WGS) entry which is preliminary data.</text>
</comment>
<keyword evidence="3" id="KW-1185">Reference proteome</keyword>
<keyword evidence="1" id="KW-0175">Coiled coil</keyword>
<evidence type="ECO:0000313" key="3">
    <source>
        <dbReference type="Proteomes" id="UP001596112"/>
    </source>
</evidence>
<evidence type="ECO:0000313" key="2">
    <source>
        <dbReference type="EMBL" id="MFC5813194.1"/>
    </source>
</evidence>
<dbReference type="Proteomes" id="UP001596112">
    <property type="component" value="Unassembled WGS sequence"/>
</dbReference>
<reference evidence="3" key="1">
    <citation type="journal article" date="2019" name="Int. J. Syst. Evol. Microbiol.">
        <title>The Global Catalogue of Microorganisms (GCM) 10K type strain sequencing project: providing services to taxonomists for standard genome sequencing and annotation.</title>
        <authorList>
            <consortium name="The Broad Institute Genomics Platform"/>
            <consortium name="The Broad Institute Genome Sequencing Center for Infectious Disease"/>
            <person name="Wu L."/>
            <person name="Ma J."/>
        </authorList>
    </citation>
    <scope>NUCLEOTIDE SEQUENCE [LARGE SCALE GENOMIC DNA]</scope>
    <source>
        <strain evidence="3">JCM 9918</strain>
    </source>
</reference>
<evidence type="ECO:0000256" key="1">
    <source>
        <dbReference type="SAM" id="Coils"/>
    </source>
</evidence>
<name>A0ABW1BKD1_9ACTN</name>
<accession>A0ABW1BKD1</accession>
<proteinExistence type="predicted"/>
<organism evidence="2 3">
    <name type="scientific">Streptomyces heilongjiangensis</name>
    <dbReference type="NCBI Taxonomy" id="945052"/>
    <lineage>
        <taxon>Bacteria</taxon>
        <taxon>Bacillati</taxon>
        <taxon>Actinomycetota</taxon>
        <taxon>Actinomycetes</taxon>
        <taxon>Kitasatosporales</taxon>
        <taxon>Streptomycetaceae</taxon>
        <taxon>Streptomyces</taxon>
    </lineage>
</organism>
<feature type="coiled-coil region" evidence="1">
    <location>
        <begin position="82"/>
        <end position="109"/>
    </location>
</feature>
<protein>
    <submittedName>
        <fullName evidence="2">Uncharacterized protein</fullName>
    </submittedName>
</protein>
<dbReference type="RefSeq" id="WP_272173129.1">
    <property type="nucleotide sequence ID" value="NZ_JAQOSL010000081.1"/>
</dbReference>
<gene>
    <name evidence="2" type="ORF">ACFQGO_37820</name>
</gene>
<dbReference type="EMBL" id="JBHSNZ010000055">
    <property type="protein sequence ID" value="MFC5813194.1"/>
    <property type="molecule type" value="Genomic_DNA"/>
</dbReference>